<dbReference type="Proteomes" id="UP000007879">
    <property type="component" value="Unassembled WGS sequence"/>
</dbReference>
<dbReference type="PROSITE" id="PS50297">
    <property type="entry name" value="ANK_REP_REGION"/>
    <property type="match status" value="1"/>
</dbReference>
<keyword evidence="2 3" id="KW-0040">ANK repeat</keyword>
<reference evidence="5" key="1">
    <citation type="journal article" date="2010" name="Nature">
        <title>The Amphimedon queenslandica genome and the evolution of animal complexity.</title>
        <authorList>
            <person name="Srivastava M."/>
            <person name="Simakov O."/>
            <person name="Chapman J."/>
            <person name="Fahey B."/>
            <person name="Gauthier M.E."/>
            <person name="Mitros T."/>
            <person name="Richards G.S."/>
            <person name="Conaco C."/>
            <person name="Dacre M."/>
            <person name="Hellsten U."/>
            <person name="Larroux C."/>
            <person name="Putnam N.H."/>
            <person name="Stanke M."/>
            <person name="Adamska M."/>
            <person name="Darling A."/>
            <person name="Degnan S.M."/>
            <person name="Oakley T.H."/>
            <person name="Plachetzki D.C."/>
            <person name="Zhai Y."/>
            <person name="Adamski M."/>
            <person name="Calcino A."/>
            <person name="Cummins S.F."/>
            <person name="Goodstein D.M."/>
            <person name="Harris C."/>
            <person name="Jackson D.J."/>
            <person name="Leys S.P."/>
            <person name="Shu S."/>
            <person name="Woodcroft B.J."/>
            <person name="Vervoort M."/>
            <person name="Kosik K.S."/>
            <person name="Manning G."/>
            <person name="Degnan B.M."/>
            <person name="Rokhsar D.S."/>
        </authorList>
    </citation>
    <scope>NUCLEOTIDE SEQUENCE [LARGE SCALE GENOMIC DNA]</scope>
</reference>
<dbReference type="InterPro" id="IPR002110">
    <property type="entry name" value="Ankyrin_rpt"/>
</dbReference>
<evidence type="ECO:0008006" key="6">
    <source>
        <dbReference type="Google" id="ProtNLM"/>
    </source>
</evidence>
<dbReference type="SUPFAM" id="SSF48403">
    <property type="entry name" value="Ankyrin repeat"/>
    <property type="match status" value="1"/>
</dbReference>
<evidence type="ECO:0000313" key="4">
    <source>
        <dbReference type="EnsemblMetazoa" id="XP_019860266.1"/>
    </source>
</evidence>
<reference evidence="4" key="2">
    <citation type="submission" date="2024-06" db="UniProtKB">
        <authorList>
            <consortium name="EnsemblMetazoa"/>
        </authorList>
    </citation>
    <scope>IDENTIFICATION</scope>
</reference>
<dbReference type="PANTHER" id="PTHR24171:SF9">
    <property type="entry name" value="ANKYRIN REPEAT DOMAIN-CONTAINING PROTEIN 39"/>
    <property type="match status" value="1"/>
</dbReference>
<proteinExistence type="predicted"/>
<evidence type="ECO:0000256" key="2">
    <source>
        <dbReference type="ARBA" id="ARBA00023043"/>
    </source>
</evidence>
<sequence>MAGQQCRDAFLRRDHEEAVRLLRLQDPEVLHRDELGLLYYSISNGWLDVIRDLITNYRFDPHKYYSGESCLYTAAKGNHVDIVEYLIKECGCDPMMPDVVKYLINEYYCALMATNKYGQTPLHDAARLGTPEVVEYLLSTGNCDPLAKDNMGRTPLQLAKRRVREQGISRRI</sequence>
<accession>A0AAN0JT95</accession>
<dbReference type="KEGG" id="aqu:109588561"/>
<dbReference type="PROSITE" id="PS50088">
    <property type="entry name" value="ANK_REPEAT"/>
    <property type="match status" value="1"/>
</dbReference>
<dbReference type="SMART" id="SM00248">
    <property type="entry name" value="ANK"/>
    <property type="match status" value="3"/>
</dbReference>
<dbReference type="RefSeq" id="XP_019860266.1">
    <property type="nucleotide sequence ID" value="XM_020004707.1"/>
</dbReference>
<organism evidence="4 5">
    <name type="scientific">Amphimedon queenslandica</name>
    <name type="common">Sponge</name>
    <dbReference type="NCBI Taxonomy" id="400682"/>
    <lineage>
        <taxon>Eukaryota</taxon>
        <taxon>Metazoa</taxon>
        <taxon>Porifera</taxon>
        <taxon>Demospongiae</taxon>
        <taxon>Heteroscleromorpha</taxon>
        <taxon>Haplosclerida</taxon>
        <taxon>Niphatidae</taxon>
        <taxon>Amphimedon</taxon>
    </lineage>
</organism>
<dbReference type="Pfam" id="PF12796">
    <property type="entry name" value="Ank_2"/>
    <property type="match status" value="1"/>
</dbReference>
<dbReference type="InterPro" id="IPR036770">
    <property type="entry name" value="Ankyrin_rpt-contain_sf"/>
</dbReference>
<keyword evidence="5" id="KW-1185">Reference proteome</keyword>
<evidence type="ECO:0000313" key="5">
    <source>
        <dbReference type="Proteomes" id="UP000007879"/>
    </source>
</evidence>
<dbReference type="GeneID" id="109588561"/>
<dbReference type="Pfam" id="PF13857">
    <property type="entry name" value="Ank_5"/>
    <property type="match status" value="1"/>
</dbReference>
<dbReference type="Gene3D" id="1.25.40.20">
    <property type="entry name" value="Ankyrin repeat-containing domain"/>
    <property type="match status" value="2"/>
</dbReference>
<name>A0AAN0JT95_AMPQE</name>
<protein>
    <recommendedName>
        <fullName evidence="6">Ankyrin repeat protein</fullName>
    </recommendedName>
</protein>
<dbReference type="AlphaFoldDB" id="A0AAN0JT95"/>
<dbReference type="EnsemblMetazoa" id="XM_020004707.1">
    <property type="protein sequence ID" value="XP_019860266.1"/>
    <property type="gene ID" value="LOC109588561"/>
</dbReference>
<dbReference type="PANTHER" id="PTHR24171">
    <property type="entry name" value="ANKYRIN REPEAT DOMAIN-CONTAINING PROTEIN 39-RELATED"/>
    <property type="match status" value="1"/>
</dbReference>
<keyword evidence="1" id="KW-0677">Repeat</keyword>
<evidence type="ECO:0000256" key="1">
    <source>
        <dbReference type="ARBA" id="ARBA00022737"/>
    </source>
</evidence>
<feature type="repeat" description="ANK" evidence="3">
    <location>
        <begin position="117"/>
        <end position="141"/>
    </location>
</feature>
<evidence type="ECO:0000256" key="3">
    <source>
        <dbReference type="PROSITE-ProRule" id="PRU00023"/>
    </source>
</evidence>